<dbReference type="GO" id="GO:0035556">
    <property type="term" value="P:intracellular signal transduction"/>
    <property type="evidence" value="ECO:0007669"/>
    <property type="project" value="UniProtKB-ARBA"/>
</dbReference>
<feature type="compositionally biased region" description="Low complexity" evidence="9">
    <location>
        <begin position="159"/>
        <end position="176"/>
    </location>
</feature>
<dbReference type="Pfam" id="PF15785">
    <property type="entry name" value="SMG1"/>
    <property type="match status" value="1"/>
</dbReference>
<dbReference type="GO" id="GO:0005634">
    <property type="term" value="C:nucleus"/>
    <property type="evidence" value="ECO:0007669"/>
    <property type="project" value="TreeGrafter"/>
</dbReference>
<dbReference type="PROSITE" id="PS50290">
    <property type="entry name" value="PI3_4_KINASE_3"/>
    <property type="match status" value="1"/>
</dbReference>
<evidence type="ECO:0000259" key="10">
    <source>
        <dbReference type="PROSITE" id="PS50290"/>
    </source>
</evidence>
<dbReference type="PROSITE" id="PS51190">
    <property type="entry name" value="FATC"/>
    <property type="match status" value="1"/>
</dbReference>
<dbReference type="InterPro" id="IPR018936">
    <property type="entry name" value="PI3/4_kinase_CS"/>
</dbReference>
<dbReference type="Pfam" id="PF00454">
    <property type="entry name" value="PI3_PI4_kinase"/>
    <property type="match status" value="1"/>
</dbReference>
<dbReference type="InterPro" id="IPR011009">
    <property type="entry name" value="Kinase-like_dom_sf"/>
</dbReference>
<dbReference type="InterPro" id="IPR031559">
    <property type="entry name" value="SMG1"/>
</dbReference>
<keyword evidence="6" id="KW-0866">Nonsense-mediated mRNA decay</keyword>
<dbReference type="Gene3D" id="3.30.1010.10">
    <property type="entry name" value="Phosphatidylinositol 3-kinase Catalytic Subunit, Chain A, domain 4"/>
    <property type="match status" value="1"/>
</dbReference>
<dbReference type="InterPro" id="IPR003152">
    <property type="entry name" value="FATC_dom"/>
</dbReference>
<evidence type="ECO:0000256" key="1">
    <source>
        <dbReference type="ARBA" id="ARBA00012513"/>
    </source>
</evidence>
<dbReference type="InterPro" id="IPR050517">
    <property type="entry name" value="DDR_Repair_Kinase"/>
</dbReference>
<evidence type="ECO:0000256" key="9">
    <source>
        <dbReference type="SAM" id="MobiDB-lite"/>
    </source>
</evidence>
<feature type="region of interest" description="Disordered" evidence="9">
    <location>
        <begin position="1702"/>
        <end position="1727"/>
    </location>
</feature>
<evidence type="ECO:0000256" key="4">
    <source>
        <dbReference type="ARBA" id="ARBA00022777"/>
    </source>
</evidence>
<evidence type="ECO:0000259" key="11">
    <source>
        <dbReference type="PROSITE" id="PS51190"/>
    </source>
</evidence>
<keyword evidence="4" id="KW-0418">Kinase</keyword>
<sequence>MVMASPHTGAFRPVHYELVMKQLGMQYLLVGSGDPDSKPAVRLDESFDWARRLFHACGGTHSLCNSDSFQDLDQRKVEAAINGSVSLLYYWTLWECSRYCILSRLRTPFGGPQQTFAAFEKCLYALTETADPKNEPQLYGLVILLDQLEMQISNATEGNTTPTATSTTTASSSNSNNSTPMFHLPMVPKGSFYFFYTNRKTCQDYFIRIRPLMVQCARQLHCDPLFLKHAVILLSDYESQLFPSPASSSSPPSITATLGFFEKVNACIRDIVDVCIHHQLADTIAGLEAWYQQIIDKLSNLDPSFAEQWNFNGLIGPLHSTTFSPLVSWFQIAILFAKGHDEDAIGLMSQYINMKGDATNTDYFRDIHTMLNKHVLHFYTSLEDYDAIRSVCQRNPRLFSADLMNLLDQFSSSQAPDTQDLGSFSTLADADLDHSDSMVQLSRLTAFRKHMFSATDNRKLSNLVAKHLFLCLEREQDDQPMDSLVFSSTRSHLIEIQLEHRLYDEPMAHLDDASTIIDGMTDTRLWARLANAVTTEGQLDLYIKTAQVAQQQHNHRTASAYLEKVLINPHSSSMIKDLARYETIKLNHHDSKDTMIALDGLLEEIDALPPAESLMQQDLVTKIHLKMASVLEEQPQNPDLSFLKWVEDPSDSSDTAASWTTNAMQVILQKATECASGGMAAKPWFVYAHYHYLQACEFLDVIHHSPAATHRDSPTIMWARDQWGKILTSLTPEQLEGAEKFFWDLFKTYSTTMVSSSSDQQGDDAFATSVPILEKCQHHRILGPYPTTVHADLLGILDTLQDWLLTHFRSAIVGFSHYLDLAKSIEEEEGPVSSMMMQSTLYLVQILIQYGDALQSTFIHHMAPQLWTQQQQLAWKQLAPQLFSRLATHPSVFVKQMLGCWISPLIDTYPHEMIYRVIVGLSSEDPSTQMILQQQADKIRGYSDDDRSTANNVWVVTRRMTEELEKITVLWEETWLHRISTLQLDVMNQWQQIDKVLLDTSSRPISDDISSGSSKLDFYRTSMQHVIQSVHALMLATVDTSAVKTPHESWFEATFGRSIRRAFELLETPESLETYRKGWDRFQQIHRRLTMETQKVRVLRLDQVSPYLSSLQGETNIQMPGLAQPPTMKVCIHHFGTTVVVLPTKTKPKKMDIHGTDGNTYTYLFKGLEDLQLDERIMQLLNTTNVLLREDNLASVRHLNARTYAVVPMSDHFGMIQWVQQATPLFALYKNWQKRDYLNSLFHQQQLQQKQQPQQPQQQNQPHQKQQQQQQRATEYYIEKVLLKMKAQGLGATANRRHWPAAILRSVHQELADETPDDILSKALWWSSTDSLTHLNKTHRLARSMAVMSMVGYVIGLGDRHLDNILMDDRTGEIIHIDYNVCFEKGTTLRVPERVPYRLTRNMVHALGIAAGVGATNASGGIFRTAAEHTLRIMRRHKGLLMGLMEDAVDQDTYVNHKTKSKGSNDMGYRIGSKEEQQRIELQSRLVVMATRLAGTGTLREKQHASIIQVIHETKQLLEQNQHAQHLEEEEDDDDEFDFEEEYPHKSTTQEELDDINQPSFPNKSPPSDWEHNFGGMHGRHSVPATLIEQLKDRLEQVINQLNQSYDTSDTPLAIRAVLPLLDSIRMLEMDENNEIHVAQESAKMILDTLRFMDDCISKLVPTEHNMFSFTDLIEMLQEMTNRLDQYYYSLRMLESFGLQEQQKGPFPTKERLKQDPQNENSSMRRVRQKLEGRDTDFCNADLDATMTVAEQVAKTIEQATCIDNLSLMYEGWTSWV</sequence>
<name>A0A168S968_ABSGL</name>
<keyword evidence="2" id="KW-0808">Transferase</keyword>
<dbReference type="SUPFAM" id="SSF56112">
    <property type="entry name" value="Protein kinase-like (PK-like)"/>
    <property type="match status" value="1"/>
</dbReference>
<evidence type="ECO:0000256" key="2">
    <source>
        <dbReference type="ARBA" id="ARBA00022679"/>
    </source>
</evidence>
<protein>
    <recommendedName>
        <fullName evidence="1">non-specific serine/threonine protein kinase</fullName>
        <ecNumber evidence="1">2.7.11.1</ecNumber>
    </recommendedName>
</protein>
<dbReference type="OrthoDB" id="381190at2759"/>
<dbReference type="SMART" id="SM01343">
    <property type="entry name" value="FATC"/>
    <property type="match status" value="1"/>
</dbReference>
<feature type="domain" description="FATC" evidence="11">
    <location>
        <begin position="1745"/>
        <end position="1777"/>
    </location>
</feature>
<dbReference type="GO" id="GO:0000184">
    <property type="term" value="P:nuclear-transcribed mRNA catabolic process, nonsense-mediated decay"/>
    <property type="evidence" value="ECO:0007669"/>
    <property type="project" value="UniProtKB-KW"/>
</dbReference>
<reference evidence="12" key="1">
    <citation type="submission" date="2016-04" db="EMBL/GenBank/DDBJ databases">
        <authorList>
            <person name="Evans L.H."/>
            <person name="Alamgir A."/>
            <person name="Owens N."/>
            <person name="Weber N.D."/>
            <person name="Virtaneva K."/>
            <person name="Barbian K."/>
            <person name="Babar A."/>
            <person name="Rosenke K."/>
        </authorList>
    </citation>
    <scope>NUCLEOTIDE SEQUENCE [LARGE SCALE GENOMIC DNA]</scope>
    <source>
        <strain evidence="12">CBS 101.48</strain>
    </source>
</reference>
<dbReference type="InterPro" id="IPR000403">
    <property type="entry name" value="PI3/4_kinase_cat_dom"/>
</dbReference>
<keyword evidence="3" id="KW-0547">Nucleotide-binding</keyword>
<feature type="region of interest" description="Disordered" evidence="9">
    <location>
        <begin position="1543"/>
        <end position="1566"/>
    </location>
</feature>
<dbReference type="OMA" id="ETHKVRI"/>
<evidence type="ECO:0000256" key="5">
    <source>
        <dbReference type="ARBA" id="ARBA00022840"/>
    </source>
</evidence>
<dbReference type="EC" id="2.7.11.1" evidence="1"/>
<gene>
    <name evidence="12" type="primary">ABSGL_13750.1 scaffold 14320</name>
</gene>
<dbReference type="GO" id="GO:0005524">
    <property type="term" value="F:ATP binding"/>
    <property type="evidence" value="ECO:0007669"/>
    <property type="project" value="UniProtKB-KW"/>
</dbReference>
<evidence type="ECO:0000256" key="8">
    <source>
        <dbReference type="ARBA" id="ARBA00048679"/>
    </source>
</evidence>
<feature type="region of interest" description="Disordered" evidence="9">
    <location>
        <begin position="1244"/>
        <end position="1270"/>
    </location>
</feature>
<evidence type="ECO:0000256" key="7">
    <source>
        <dbReference type="ARBA" id="ARBA00047899"/>
    </source>
</evidence>
<feature type="domain" description="PI3K/PI4K catalytic" evidence="10">
    <location>
        <begin position="1135"/>
        <end position="1502"/>
    </location>
</feature>
<evidence type="ECO:0000256" key="3">
    <source>
        <dbReference type="ARBA" id="ARBA00022741"/>
    </source>
</evidence>
<dbReference type="SMART" id="SM01345">
    <property type="entry name" value="Rapamycin_bind"/>
    <property type="match status" value="1"/>
</dbReference>
<dbReference type="STRING" id="4829.A0A168S968"/>
<dbReference type="InParanoid" id="A0A168S968"/>
<comment type="catalytic activity">
    <reaction evidence="7">
        <text>L-threonyl-[protein] + ATP = O-phospho-L-threonyl-[protein] + ADP + H(+)</text>
        <dbReference type="Rhea" id="RHEA:46608"/>
        <dbReference type="Rhea" id="RHEA-COMP:11060"/>
        <dbReference type="Rhea" id="RHEA-COMP:11605"/>
        <dbReference type="ChEBI" id="CHEBI:15378"/>
        <dbReference type="ChEBI" id="CHEBI:30013"/>
        <dbReference type="ChEBI" id="CHEBI:30616"/>
        <dbReference type="ChEBI" id="CHEBI:61977"/>
        <dbReference type="ChEBI" id="CHEBI:456216"/>
        <dbReference type="EC" id="2.7.11.1"/>
    </reaction>
</comment>
<dbReference type="PANTHER" id="PTHR11139:SF71">
    <property type="entry name" value="SERINE_THREONINE-PROTEIN KINASE SMG1"/>
    <property type="match status" value="1"/>
</dbReference>
<dbReference type="InterPro" id="IPR036940">
    <property type="entry name" value="PI3/4_kinase_cat_sf"/>
</dbReference>
<evidence type="ECO:0000313" key="13">
    <source>
        <dbReference type="Proteomes" id="UP000078561"/>
    </source>
</evidence>
<dbReference type="Pfam" id="PF02260">
    <property type="entry name" value="FATC"/>
    <property type="match status" value="1"/>
</dbReference>
<dbReference type="PROSITE" id="PS00916">
    <property type="entry name" value="PI3_4_KINASE_2"/>
    <property type="match status" value="1"/>
</dbReference>
<organism evidence="12">
    <name type="scientific">Absidia glauca</name>
    <name type="common">Pin mould</name>
    <dbReference type="NCBI Taxonomy" id="4829"/>
    <lineage>
        <taxon>Eukaryota</taxon>
        <taxon>Fungi</taxon>
        <taxon>Fungi incertae sedis</taxon>
        <taxon>Mucoromycota</taxon>
        <taxon>Mucoromycotina</taxon>
        <taxon>Mucoromycetes</taxon>
        <taxon>Mucorales</taxon>
        <taxon>Cunninghamellaceae</taxon>
        <taxon>Absidia</taxon>
    </lineage>
</organism>
<evidence type="ECO:0000256" key="6">
    <source>
        <dbReference type="ARBA" id="ARBA00023161"/>
    </source>
</evidence>
<dbReference type="PANTHER" id="PTHR11139">
    <property type="entry name" value="ATAXIA TELANGIECTASIA MUTATED ATM -RELATED"/>
    <property type="match status" value="1"/>
</dbReference>
<accession>A0A168S968</accession>
<keyword evidence="5" id="KW-0067">ATP-binding</keyword>
<evidence type="ECO:0000313" key="12">
    <source>
        <dbReference type="EMBL" id="SAM08089.1"/>
    </source>
</evidence>
<keyword evidence="13" id="KW-1185">Reference proteome</keyword>
<dbReference type="EMBL" id="LT554883">
    <property type="protein sequence ID" value="SAM08089.1"/>
    <property type="molecule type" value="Genomic_DNA"/>
</dbReference>
<dbReference type="GO" id="GO:0004674">
    <property type="term" value="F:protein serine/threonine kinase activity"/>
    <property type="evidence" value="ECO:0007669"/>
    <property type="project" value="UniProtKB-EC"/>
</dbReference>
<dbReference type="SMART" id="SM00146">
    <property type="entry name" value="PI3Kc"/>
    <property type="match status" value="1"/>
</dbReference>
<proteinExistence type="predicted"/>
<dbReference type="Proteomes" id="UP000078561">
    <property type="component" value="Unassembled WGS sequence"/>
</dbReference>
<comment type="catalytic activity">
    <reaction evidence="8">
        <text>L-seryl-[protein] + ATP = O-phospho-L-seryl-[protein] + ADP + H(+)</text>
        <dbReference type="Rhea" id="RHEA:17989"/>
        <dbReference type="Rhea" id="RHEA-COMP:9863"/>
        <dbReference type="Rhea" id="RHEA-COMP:11604"/>
        <dbReference type="ChEBI" id="CHEBI:15378"/>
        <dbReference type="ChEBI" id="CHEBI:29999"/>
        <dbReference type="ChEBI" id="CHEBI:30616"/>
        <dbReference type="ChEBI" id="CHEBI:83421"/>
        <dbReference type="ChEBI" id="CHEBI:456216"/>
        <dbReference type="EC" id="2.7.11.1"/>
    </reaction>
</comment>
<dbReference type="Gene3D" id="1.10.1070.11">
    <property type="entry name" value="Phosphatidylinositol 3-/4-kinase, catalytic domain"/>
    <property type="match status" value="1"/>
</dbReference>
<feature type="region of interest" description="Disordered" evidence="9">
    <location>
        <begin position="157"/>
        <end position="176"/>
    </location>
</feature>